<gene>
    <name evidence="3" type="ORF">FD20_GL001473</name>
</gene>
<dbReference type="Pfam" id="PF19127">
    <property type="entry name" value="Choline_bind_3"/>
    <property type="match status" value="2"/>
</dbReference>
<dbReference type="Gene3D" id="2.10.270.10">
    <property type="entry name" value="Cholin Binding"/>
    <property type="match status" value="1"/>
</dbReference>
<proteinExistence type="predicted"/>
<evidence type="ECO:0000256" key="2">
    <source>
        <dbReference type="PROSITE-ProRule" id="PRU00591"/>
    </source>
</evidence>
<evidence type="ECO:0000313" key="3">
    <source>
        <dbReference type="EMBL" id="KRL36044.1"/>
    </source>
</evidence>
<comment type="caution">
    <text evidence="3">The sequence shown here is derived from an EMBL/GenBank/DDBJ whole genome shotgun (WGS) entry which is preliminary data.</text>
</comment>
<dbReference type="InterPro" id="IPR018337">
    <property type="entry name" value="Cell_wall/Cho-bd_repeat"/>
</dbReference>
<keyword evidence="4" id="KW-1185">Reference proteome</keyword>
<dbReference type="EMBL" id="AZEG01000030">
    <property type="protein sequence ID" value="KRL36044.1"/>
    <property type="molecule type" value="Genomic_DNA"/>
</dbReference>
<reference evidence="3 4" key="1">
    <citation type="journal article" date="2015" name="Genome Announc.">
        <title>Expanding the biotechnology potential of lactobacilli through comparative genomics of 213 strains and associated genera.</title>
        <authorList>
            <person name="Sun Z."/>
            <person name="Harris H.M."/>
            <person name="McCann A."/>
            <person name="Guo C."/>
            <person name="Argimon S."/>
            <person name="Zhang W."/>
            <person name="Yang X."/>
            <person name="Jeffery I.B."/>
            <person name="Cooney J.C."/>
            <person name="Kagawa T.F."/>
            <person name="Liu W."/>
            <person name="Song Y."/>
            <person name="Salvetti E."/>
            <person name="Wrobel A."/>
            <person name="Rasinkangas P."/>
            <person name="Parkhill J."/>
            <person name="Rea M.C."/>
            <person name="O'Sullivan O."/>
            <person name="Ritari J."/>
            <person name="Douillard F.P."/>
            <person name="Paul Ross R."/>
            <person name="Yang R."/>
            <person name="Briner A.E."/>
            <person name="Felis G.E."/>
            <person name="de Vos W.M."/>
            <person name="Barrangou R."/>
            <person name="Klaenhammer T.R."/>
            <person name="Caufield P.W."/>
            <person name="Cui Y."/>
            <person name="Zhang H."/>
            <person name="O'Toole P.W."/>
        </authorList>
    </citation>
    <scope>NUCLEOTIDE SEQUENCE [LARGE SCALE GENOMIC DNA]</scope>
    <source>
        <strain evidence="3 4">DSM 19971</strain>
    </source>
</reference>
<accession>A0A0R1PUP5</accession>
<dbReference type="SUPFAM" id="SSF69360">
    <property type="entry name" value="Cell wall binding repeat"/>
    <property type="match status" value="1"/>
</dbReference>
<sequence length="136" mass="15427">MITNRFERVDSNTWVYLSANGIAVTGTQTINGQKLYFDQNGYQVKGQAVRDQNGNLRYYAVDSGEMVRNCFVQIADGRWIYLDNNGIAMIGAQTINGQQLYFDENGYQIKGQFVVNNEDIKKYYAADSGELVKNIQ</sequence>
<dbReference type="Proteomes" id="UP000051155">
    <property type="component" value="Unassembled WGS sequence"/>
</dbReference>
<evidence type="ECO:0000313" key="4">
    <source>
        <dbReference type="Proteomes" id="UP000051155"/>
    </source>
</evidence>
<evidence type="ECO:0000256" key="1">
    <source>
        <dbReference type="ARBA" id="ARBA00022737"/>
    </source>
</evidence>
<protein>
    <submittedName>
        <fullName evidence="3">Uncharacterized protein</fullName>
    </submittedName>
</protein>
<dbReference type="NCBIfam" id="TIGR04035">
    <property type="entry name" value="glucan_65_rpt"/>
    <property type="match status" value="2"/>
</dbReference>
<dbReference type="PROSITE" id="PS51170">
    <property type="entry name" value="CW"/>
    <property type="match status" value="1"/>
</dbReference>
<name>A0A0R1PUP5_9LACO</name>
<organism evidence="3 4">
    <name type="scientific">Liquorilactobacillus uvarum DSM 19971</name>
    <dbReference type="NCBI Taxonomy" id="1423812"/>
    <lineage>
        <taxon>Bacteria</taxon>
        <taxon>Bacillati</taxon>
        <taxon>Bacillota</taxon>
        <taxon>Bacilli</taxon>
        <taxon>Lactobacillales</taxon>
        <taxon>Lactobacillaceae</taxon>
        <taxon>Liquorilactobacillus</taxon>
    </lineage>
</organism>
<keyword evidence="1" id="KW-0677">Repeat</keyword>
<dbReference type="STRING" id="1423812.FD20_GL001473"/>
<dbReference type="PATRIC" id="fig|1423812.3.peg.1563"/>
<dbReference type="InterPro" id="IPR027636">
    <property type="entry name" value="Glucan-bd_rpt"/>
</dbReference>
<dbReference type="AlphaFoldDB" id="A0A0R1PUP5"/>
<feature type="repeat" description="Cell wall-binding" evidence="2">
    <location>
        <begin position="24"/>
        <end position="43"/>
    </location>
</feature>